<gene>
    <name evidence="1" type="ORF">FOF47_R18793</name>
</gene>
<dbReference type="AlphaFoldDB" id="A0A6G1B8R5"/>
<feature type="non-terminal residue" evidence="1">
    <location>
        <position position="104"/>
    </location>
</feature>
<evidence type="ECO:0000313" key="1">
    <source>
        <dbReference type="EMBL" id="KAF0884326.1"/>
    </source>
</evidence>
<comment type="caution">
    <text evidence="1">The sequence shown here is derived from an EMBL/GenBank/DDBJ whole genome shotgun (WGS) entry which is preliminary data.</text>
</comment>
<dbReference type="Proteomes" id="UP000475037">
    <property type="component" value="Unassembled WGS sequence"/>
</dbReference>
<evidence type="ECO:0000313" key="2">
    <source>
        <dbReference type="Proteomes" id="UP000475037"/>
    </source>
</evidence>
<dbReference type="EMBL" id="VOAJ01001739">
    <property type="protein sequence ID" value="KAF0884326.1"/>
    <property type="molecule type" value="Genomic_DNA"/>
</dbReference>
<organism evidence="1 2">
    <name type="scientific">Crocuta crocuta</name>
    <name type="common">Spotted hyena</name>
    <dbReference type="NCBI Taxonomy" id="9678"/>
    <lineage>
        <taxon>Eukaryota</taxon>
        <taxon>Metazoa</taxon>
        <taxon>Chordata</taxon>
        <taxon>Craniata</taxon>
        <taxon>Vertebrata</taxon>
        <taxon>Euteleostomi</taxon>
        <taxon>Mammalia</taxon>
        <taxon>Eutheria</taxon>
        <taxon>Laurasiatheria</taxon>
        <taxon>Carnivora</taxon>
        <taxon>Feliformia</taxon>
        <taxon>Hyaenidae</taxon>
        <taxon>Crocuta</taxon>
    </lineage>
</organism>
<keyword evidence="2" id="KW-1185">Reference proteome</keyword>
<name>A0A6G1B8R5_CROCR</name>
<accession>A0A6G1B8R5</accession>
<sequence>YCWWECKLLQPLWKRVCRFLKKLNIELPDDPAIAPLGIYPKDTGVLIQRGTCTPRFIAALSTIAKVWKEPKYPSMGEQIKKMWGGGRERERERYNGVLLCNQKE</sequence>
<feature type="non-terminal residue" evidence="1">
    <location>
        <position position="1"/>
    </location>
</feature>
<proteinExistence type="predicted"/>
<reference evidence="1 2" key="1">
    <citation type="submission" date="2019-11" db="EMBL/GenBank/DDBJ databases">
        <authorList>
            <person name="Yang C."/>
            <person name="Li F."/>
        </authorList>
    </citation>
    <scope>NUCLEOTIDE SEQUENCE [LARGE SCALE GENOMIC DNA]</scope>
    <source>
        <strain evidence="1">KB4526</strain>
        <tissue evidence="1">Muscle</tissue>
    </source>
</reference>
<protein>
    <submittedName>
        <fullName evidence="1">LORF2 protein</fullName>
    </submittedName>
</protein>